<reference evidence="1 2" key="1">
    <citation type="submission" date="2015-05" db="EMBL/GenBank/DDBJ databases">
        <title>A genomic and transcriptomic approach to investigate the blue pigment phenotype in Pseudomonas fluorescens.</title>
        <authorList>
            <person name="Andreani N.A."/>
            <person name="Cardazzo B."/>
        </authorList>
    </citation>
    <scope>NUCLEOTIDE SEQUENCE [LARGE SCALE GENOMIC DNA]</scope>
    <source>
        <strain evidence="1 2">Ps_40</strain>
    </source>
</reference>
<evidence type="ECO:0000313" key="1">
    <source>
        <dbReference type="EMBL" id="KWV69103.1"/>
    </source>
</evidence>
<organism evidence="1 2">
    <name type="scientific">Pseudomonas fluorescens</name>
    <dbReference type="NCBI Taxonomy" id="294"/>
    <lineage>
        <taxon>Bacteria</taxon>
        <taxon>Pseudomonadati</taxon>
        <taxon>Pseudomonadota</taxon>
        <taxon>Gammaproteobacteria</taxon>
        <taxon>Pseudomonadales</taxon>
        <taxon>Pseudomonadaceae</taxon>
        <taxon>Pseudomonas</taxon>
    </lineage>
</organism>
<comment type="caution">
    <text evidence="1">The sequence shown here is derived from an EMBL/GenBank/DDBJ whole genome shotgun (WGS) entry which is preliminary data.</text>
</comment>
<dbReference type="RefSeq" id="WP_056783541.1">
    <property type="nucleotide sequence ID" value="NZ_LCYC01000079.1"/>
</dbReference>
<protein>
    <recommendedName>
        <fullName evidence="3">CBM-cenC domain-containing protein</fullName>
    </recommendedName>
</protein>
<evidence type="ECO:0008006" key="3">
    <source>
        <dbReference type="Google" id="ProtNLM"/>
    </source>
</evidence>
<proteinExistence type="predicted"/>
<gene>
    <name evidence="1" type="ORF">PFL603g_06434</name>
</gene>
<dbReference type="Proteomes" id="UP000063434">
    <property type="component" value="Unassembled WGS sequence"/>
</dbReference>
<dbReference type="AlphaFoldDB" id="A0A120FVY7"/>
<dbReference type="EMBL" id="LCYC01000079">
    <property type="protein sequence ID" value="KWV69103.1"/>
    <property type="molecule type" value="Genomic_DNA"/>
</dbReference>
<accession>A0A120FVY7</accession>
<name>A0A120FVY7_PSEFL</name>
<evidence type="ECO:0000313" key="2">
    <source>
        <dbReference type="Proteomes" id="UP000063434"/>
    </source>
</evidence>
<dbReference type="Gene3D" id="2.60.120.260">
    <property type="entry name" value="Galactose-binding domain-like"/>
    <property type="match status" value="1"/>
</dbReference>
<sequence length="817" mass="88991">MRRNDLIELQWDGIEVETPRVTQADVDAGKVRVHVSKDVIEKGSLKGTINIRYRVTDFVENISGGEKYQFSKPYKLHSELDPNLRSAPEFLINGTTALEIDFDKDHTSQFSVKAHPDVVPPPIPDPPHRVTVTLRATLADGTMKSFVLDSVEDQNIAETITPVPAEIIFETVGGSFSASYEWHDSAGKTLGQSASIMIVVVGTPVRMPALTIEPIELGLIDPDHDCVAHIPDYIPYAFDLWETLVIEEVVAGGGGAYYDQGELAGAPGGTRLISQAVLQRFRGRSNVVAYYLVDDGKAKKPPGRGVLTVRKSLELGIQVGARNPTMPAARLEGSIGNNINPAHVIGPEVRVTFTYTGTQDKDSLHYTILGSKPDGSLSGTLNINPGTAGKELPLPVTRDIVDRNNGGTLTITYSLLRKGPPEQVLRSDVLKLTVGTGIKLARPVIEGASVFPDQLNPLAALNGTQVHIKFPMRDNEDIFLDWLTADGTGSTTVAVKGNATTQEVEAPIPERIIAEGIRENNHRINVQYRFLRDAIPYESEIVPLDLLTLTGLPNTYIEGIGDVPELQLSRLTAGARTLTPAWHFIHPVCIIWQDFYGTDTNGLPFHTSTYTGEPLGQDGALIGLNRHAPVEQLRLLMDGSTLTIQVWVALSGVPNIARAIPLPTKTYTVRATYFIDLTNFVNYERNGWENTLNARGELAVEGAENICWRASKTAGETVQPGLHKAYLDLKANTRYEVSFYCKVSGTATATSARLEFGTMSATRSVEPNRNWAKVSHVFTTPAAPPVQTLTARLSLSVGTAATFMVDQIVVQETSLVT</sequence>
<dbReference type="PATRIC" id="fig|294.195.peg.6836"/>